<dbReference type="Pfam" id="PF03796">
    <property type="entry name" value="DnaB_C"/>
    <property type="match status" value="2"/>
</dbReference>
<accession>A0ABX8ATX9</accession>
<evidence type="ECO:0000313" key="2">
    <source>
        <dbReference type="EMBL" id="QUS57084.1"/>
    </source>
</evidence>
<protein>
    <submittedName>
        <fullName evidence="2">DNA helicase</fullName>
    </submittedName>
</protein>
<reference evidence="2 3" key="1">
    <citation type="journal article" date="2021" name="Angew. Chem. Int. Ed. Engl.">
        <title>A novel family of nonribosomal peptides modulate collective behavior in Pseudovibrio bacteria isolated from marine sponges.</title>
        <authorList>
            <person name="Ioca L.P."/>
            <person name="Dai Y."/>
            <person name="Kunakom S."/>
            <person name="Diaz-Espinosa J."/>
            <person name="Krunic A."/>
            <person name="Crnkovic C.M."/>
            <person name="Orjala J."/>
            <person name="Sanchez L.M."/>
            <person name="Ferreira A.G."/>
            <person name="Berlinck R.G.S."/>
            <person name="Eustaquio A.S."/>
        </authorList>
    </citation>
    <scope>NUCLEOTIDE SEQUENCE [LARGE SCALE GENOMIC DNA]</scope>
    <source>
        <strain evidence="2 3">Ab134</strain>
    </source>
</reference>
<dbReference type="EMBL" id="CP074126">
    <property type="protein sequence ID" value="QUS57084.1"/>
    <property type="molecule type" value="Genomic_DNA"/>
</dbReference>
<keyword evidence="3" id="KW-1185">Reference proteome</keyword>
<name>A0ABX8ATX9_9HYPH</name>
<keyword evidence="2" id="KW-0547">Nucleotide-binding</keyword>
<keyword evidence="2" id="KW-0378">Hydrolase</keyword>
<feature type="domain" description="SF4 helicase" evidence="1">
    <location>
        <begin position="58"/>
        <end position="111"/>
    </location>
</feature>
<organism evidence="2 3">
    <name type="scientific">Pseudovibrio brasiliensis</name>
    <dbReference type="NCBI Taxonomy" id="1898042"/>
    <lineage>
        <taxon>Bacteria</taxon>
        <taxon>Pseudomonadati</taxon>
        <taxon>Pseudomonadota</taxon>
        <taxon>Alphaproteobacteria</taxon>
        <taxon>Hyphomicrobiales</taxon>
        <taxon>Stappiaceae</taxon>
        <taxon>Pseudovibrio</taxon>
    </lineage>
</organism>
<dbReference type="GO" id="GO:0004386">
    <property type="term" value="F:helicase activity"/>
    <property type="evidence" value="ECO:0007669"/>
    <property type="project" value="UniProtKB-KW"/>
</dbReference>
<keyword evidence="2" id="KW-0347">Helicase</keyword>
<dbReference type="Proteomes" id="UP000680706">
    <property type="component" value="Chromosome"/>
</dbReference>
<evidence type="ECO:0000313" key="3">
    <source>
        <dbReference type="Proteomes" id="UP000680706"/>
    </source>
</evidence>
<proteinExistence type="predicted"/>
<dbReference type="PANTHER" id="PTHR30153:SF2">
    <property type="entry name" value="REPLICATIVE DNA HELICASE"/>
    <property type="match status" value="1"/>
</dbReference>
<dbReference type="SUPFAM" id="SSF52540">
    <property type="entry name" value="P-loop containing nucleoside triphosphate hydrolases"/>
    <property type="match status" value="1"/>
</dbReference>
<dbReference type="RefSeq" id="WP_075700483.1">
    <property type="nucleotide sequence ID" value="NZ_CP074126.1"/>
</dbReference>
<gene>
    <name evidence="2" type="ORF">KGB56_06710</name>
</gene>
<sequence>MKLSSPVHQLKRQAKLNARATGIPLHLALDELAQKEGYSSWSHLSASGSRATRAQQFLRQLDAGDLVLIAARPGQGKTLFGLELAIQANNAGQESHFFTLEYTPADVLKRVSQLGYNPTAKDTAFQLDCSDDICASYIVSKLRSARPNTLVIIDYLQLLDQKRQNPELDTQLVELREFAQTSGVIIALISQVQRDFDLSMKALPDLADVRLPNPIDLTSFTRTCFLHNGEIAF</sequence>
<dbReference type="PANTHER" id="PTHR30153">
    <property type="entry name" value="REPLICATIVE DNA HELICASE DNAB"/>
    <property type="match status" value="1"/>
</dbReference>
<feature type="domain" description="SF4 helicase" evidence="1">
    <location>
        <begin position="126"/>
        <end position="210"/>
    </location>
</feature>
<evidence type="ECO:0000259" key="1">
    <source>
        <dbReference type="Pfam" id="PF03796"/>
    </source>
</evidence>
<dbReference type="InterPro" id="IPR007694">
    <property type="entry name" value="DNA_helicase_DnaB-like_C"/>
</dbReference>
<dbReference type="InterPro" id="IPR027417">
    <property type="entry name" value="P-loop_NTPase"/>
</dbReference>
<dbReference type="Gene3D" id="3.40.50.300">
    <property type="entry name" value="P-loop containing nucleotide triphosphate hydrolases"/>
    <property type="match status" value="1"/>
</dbReference>
<dbReference type="NCBIfam" id="NF004629">
    <property type="entry name" value="PRK05973.1"/>
    <property type="match status" value="1"/>
</dbReference>
<keyword evidence="2" id="KW-0067">ATP-binding</keyword>